<dbReference type="OrthoDB" id="5170563at2"/>
<evidence type="ECO:0008006" key="3">
    <source>
        <dbReference type="Google" id="ProtNLM"/>
    </source>
</evidence>
<dbReference type="Proteomes" id="UP000319769">
    <property type="component" value="Unassembled WGS sequence"/>
</dbReference>
<gene>
    <name evidence="1" type="ORF">FPZ12_001105</name>
</gene>
<dbReference type="EMBL" id="VMNW02000001">
    <property type="protein sequence ID" value="KAA9166827.1"/>
    <property type="molecule type" value="Genomic_DNA"/>
</dbReference>
<protein>
    <recommendedName>
        <fullName evidence="3">DUF1841 family protein</fullName>
    </recommendedName>
</protein>
<name>A0A5N0VKB3_9PSEU</name>
<reference evidence="1" key="1">
    <citation type="submission" date="2019-09" db="EMBL/GenBank/DDBJ databases">
        <authorList>
            <person name="Teo W.F.A."/>
            <person name="Duangmal K."/>
        </authorList>
    </citation>
    <scope>NUCLEOTIDE SEQUENCE [LARGE SCALE GENOMIC DNA]</scope>
    <source>
        <strain evidence="1">K81G1</strain>
    </source>
</reference>
<accession>A0A5N0VKB3</accession>
<dbReference type="AlphaFoldDB" id="A0A5N0VKB3"/>
<keyword evidence="2" id="KW-1185">Reference proteome</keyword>
<evidence type="ECO:0000313" key="2">
    <source>
        <dbReference type="Proteomes" id="UP000319769"/>
    </source>
</evidence>
<organism evidence="1 2">
    <name type="scientific">Amycolatopsis acidicola</name>
    <dbReference type="NCBI Taxonomy" id="2596893"/>
    <lineage>
        <taxon>Bacteria</taxon>
        <taxon>Bacillati</taxon>
        <taxon>Actinomycetota</taxon>
        <taxon>Actinomycetes</taxon>
        <taxon>Pseudonocardiales</taxon>
        <taxon>Pseudonocardiaceae</taxon>
        <taxon>Amycolatopsis</taxon>
    </lineage>
</organism>
<evidence type="ECO:0000313" key="1">
    <source>
        <dbReference type="EMBL" id="KAA9166827.1"/>
    </source>
</evidence>
<proteinExistence type="predicted"/>
<dbReference type="RefSeq" id="WP_144746322.1">
    <property type="nucleotide sequence ID" value="NZ_VMNW02000001.1"/>
</dbReference>
<comment type="caution">
    <text evidence="1">The sequence shown here is derived from an EMBL/GenBank/DDBJ whole genome shotgun (WGS) entry which is preliminary data.</text>
</comment>
<sequence>MSPVSRGRKSKKKKPQSLDSELRAAFDDALAEYEGVTDVLDVELLTSDLLGEFWSPRDPERSARELLFPLLRYAAKDQSAAGFALLRAVAALAPTEELRERARETAERQSALGMREPSWAAAIEAVEVTGCVRQTDVFGDHEVLVFRCRRGETRHGLVAEIDLHGLDDVYLTVEEDKIINELEKDEGEFLSCGEIPLAEARGILEAAMAVNDNLAEAEPDEDDDPLPEARAYVLARLRAMPPAESVVSEEADVDGVVQEFFAAGKDIPDNEDSRYFAAALVELGYALDERRPLRASPGRVEAYLADLLVEGEIDESALDSLRAVVLGWARWRGAEEGLPTAAAELLLEEAEAMLAAVAEELAYAGPR</sequence>